<proteinExistence type="inferred from homology"/>
<dbReference type="Proteomes" id="UP000541444">
    <property type="component" value="Unassembled WGS sequence"/>
</dbReference>
<evidence type="ECO:0000256" key="2">
    <source>
        <dbReference type="ARBA" id="ARBA00008891"/>
    </source>
</evidence>
<evidence type="ECO:0000313" key="7">
    <source>
        <dbReference type="EMBL" id="KAF6171491.1"/>
    </source>
</evidence>
<sequence>VRRYIGCCKENSSRRSSGHHHHKRKPKVKCEKLKWTSTIKDDYNVSLVLTVDLKGCANYSSAQKAVDNVSDYSPTTTLILFDYGLYMEKVTVAANKTNLIFQGQGHLNTTIAWNDTENSTGGTIYSYSVAILAPDFIPYNISFQKTAPPPSPGEVGVQAVALRISGDQAAFYNCRFYGV</sequence>
<dbReference type="InterPro" id="IPR000070">
    <property type="entry name" value="Pectinesterase_cat"/>
</dbReference>
<dbReference type="OrthoDB" id="2019149at2759"/>
<dbReference type="UniPathway" id="UPA00545">
    <property type="reaction ID" value="UER00823"/>
</dbReference>
<accession>A0A7J7NWA4</accession>
<dbReference type="PANTHER" id="PTHR31321">
    <property type="entry name" value="ACYL-COA THIOESTER HYDROLASE YBHC-RELATED"/>
    <property type="match status" value="1"/>
</dbReference>
<dbReference type="GO" id="GO:0045490">
    <property type="term" value="P:pectin catabolic process"/>
    <property type="evidence" value="ECO:0007669"/>
    <property type="project" value="UniProtKB-UniPathway"/>
</dbReference>
<dbReference type="GO" id="GO:0042545">
    <property type="term" value="P:cell wall modification"/>
    <property type="evidence" value="ECO:0007669"/>
    <property type="project" value="InterPro"/>
</dbReference>
<reference evidence="7 8" key="1">
    <citation type="journal article" date="2020" name="IScience">
        <title>Genome Sequencing of the Endangered Kingdonia uniflora (Circaeasteraceae, Ranunculales) Reveals Potential Mechanisms of Evolutionary Specialization.</title>
        <authorList>
            <person name="Sun Y."/>
            <person name="Deng T."/>
            <person name="Zhang A."/>
            <person name="Moore M.J."/>
            <person name="Landis J.B."/>
            <person name="Lin N."/>
            <person name="Zhang H."/>
            <person name="Zhang X."/>
            <person name="Huang J."/>
            <person name="Zhang X."/>
            <person name="Sun H."/>
            <person name="Wang H."/>
        </authorList>
    </citation>
    <scope>NUCLEOTIDE SEQUENCE [LARGE SCALE GENOMIC DNA]</scope>
    <source>
        <strain evidence="7">TB1705</strain>
        <tissue evidence="7">Leaf</tissue>
    </source>
</reference>
<protein>
    <recommendedName>
        <fullName evidence="3">pectinesterase</fullName>
        <ecNumber evidence="3">3.1.1.11</ecNumber>
    </recommendedName>
</protein>
<dbReference type="GO" id="GO:0030599">
    <property type="term" value="F:pectinesterase activity"/>
    <property type="evidence" value="ECO:0007669"/>
    <property type="project" value="UniProtKB-EC"/>
</dbReference>
<evidence type="ECO:0000256" key="1">
    <source>
        <dbReference type="ARBA" id="ARBA00005184"/>
    </source>
</evidence>
<feature type="domain" description="Pectinesterase catalytic" evidence="6">
    <location>
        <begin position="50"/>
        <end position="178"/>
    </location>
</feature>
<name>A0A7J7NWA4_9MAGN</name>
<comment type="caution">
    <text evidence="7">The sequence shown here is derived from an EMBL/GenBank/DDBJ whole genome shotgun (WGS) entry which is preliminary data.</text>
</comment>
<evidence type="ECO:0000259" key="6">
    <source>
        <dbReference type="Pfam" id="PF01095"/>
    </source>
</evidence>
<comment type="pathway">
    <text evidence="1">Glycan metabolism; pectin degradation; 2-dehydro-3-deoxy-D-gluconate from pectin: step 1/5.</text>
</comment>
<organism evidence="7 8">
    <name type="scientific">Kingdonia uniflora</name>
    <dbReference type="NCBI Taxonomy" id="39325"/>
    <lineage>
        <taxon>Eukaryota</taxon>
        <taxon>Viridiplantae</taxon>
        <taxon>Streptophyta</taxon>
        <taxon>Embryophyta</taxon>
        <taxon>Tracheophyta</taxon>
        <taxon>Spermatophyta</taxon>
        <taxon>Magnoliopsida</taxon>
        <taxon>Ranunculales</taxon>
        <taxon>Circaeasteraceae</taxon>
        <taxon>Kingdonia</taxon>
    </lineage>
</organism>
<dbReference type="EC" id="3.1.1.11" evidence="3"/>
<gene>
    <name evidence="7" type="ORF">GIB67_018015</name>
</gene>
<evidence type="ECO:0000256" key="3">
    <source>
        <dbReference type="ARBA" id="ARBA00013229"/>
    </source>
</evidence>
<keyword evidence="8" id="KW-1185">Reference proteome</keyword>
<dbReference type="InterPro" id="IPR012334">
    <property type="entry name" value="Pectin_lyas_fold"/>
</dbReference>
<dbReference type="AlphaFoldDB" id="A0A7J7NWA4"/>
<keyword evidence="4" id="KW-0378">Hydrolase</keyword>
<dbReference type="SUPFAM" id="SSF51126">
    <property type="entry name" value="Pectin lyase-like"/>
    <property type="match status" value="1"/>
</dbReference>
<evidence type="ECO:0000256" key="5">
    <source>
        <dbReference type="ARBA" id="ARBA00023085"/>
    </source>
</evidence>
<evidence type="ECO:0000256" key="4">
    <source>
        <dbReference type="ARBA" id="ARBA00022801"/>
    </source>
</evidence>
<dbReference type="InterPro" id="IPR011050">
    <property type="entry name" value="Pectin_lyase_fold/virulence"/>
</dbReference>
<comment type="similarity">
    <text evidence="2">Belongs to the pectinesterase family.</text>
</comment>
<dbReference type="PANTHER" id="PTHR31321:SF73">
    <property type="entry name" value="PECTINESTERASE 14-RELATED"/>
    <property type="match status" value="1"/>
</dbReference>
<feature type="non-terminal residue" evidence="7">
    <location>
        <position position="1"/>
    </location>
</feature>
<dbReference type="Pfam" id="PF01095">
    <property type="entry name" value="Pectinesterase"/>
    <property type="match status" value="1"/>
</dbReference>
<evidence type="ECO:0000313" key="8">
    <source>
        <dbReference type="Proteomes" id="UP000541444"/>
    </source>
</evidence>
<dbReference type="Gene3D" id="2.160.20.10">
    <property type="entry name" value="Single-stranded right-handed beta-helix, Pectin lyase-like"/>
    <property type="match status" value="1"/>
</dbReference>
<dbReference type="EMBL" id="JACGCM010000479">
    <property type="protein sequence ID" value="KAF6171491.1"/>
    <property type="molecule type" value="Genomic_DNA"/>
</dbReference>
<keyword evidence="5" id="KW-0063">Aspartyl esterase</keyword>